<dbReference type="Pfam" id="PF14079">
    <property type="entry name" value="DUF4260"/>
    <property type="match status" value="1"/>
</dbReference>
<dbReference type="RefSeq" id="WP_101752204.1">
    <property type="nucleotide sequence ID" value="NZ_CP025430.1"/>
</dbReference>
<keyword evidence="3" id="KW-1185">Reference proteome</keyword>
<reference evidence="2 3" key="1">
    <citation type="journal article" date="2013" name="Antonie Van Leeuwenhoek">
        <title>Paracoccus zhejiangensis sp. nov., isolated from activated sludge in wastewater-treatment system.</title>
        <authorList>
            <person name="Wu Z.G."/>
            <person name="Zhang D.F."/>
            <person name="Liu Y.L."/>
            <person name="Wang F."/>
            <person name="Jiang X."/>
            <person name="Li C."/>
            <person name="Li S.P."/>
            <person name="Hong Q."/>
            <person name="Li W.J."/>
        </authorList>
    </citation>
    <scope>NUCLEOTIDE SEQUENCE [LARGE SCALE GENOMIC DNA]</scope>
    <source>
        <strain evidence="2 3">J6</strain>
    </source>
</reference>
<dbReference type="OrthoDB" id="9813911at2"/>
<dbReference type="KEGG" id="pzh:CX676_08370"/>
<feature type="transmembrane region" description="Helical" evidence="1">
    <location>
        <begin position="63"/>
        <end position="92"/>
    </location>
</feature>
<dbReference type="Proteomes" id="UP000234530">
    <property type="component" value="Chromosome"/>
</dbReference>
<sequence length="123" mass="12828">MIAVGWQKAEGALVALAGLGIALAVQPGWPWWLWPLILLAPDLAITGYLAGPRLGAALYNAAHLYGLALMLAVLGVVSGLPILIAIGGLWLAHIGFDRALGYGLKSPEGFRITHLGRIGRGEG</sequence>
<dbReference type="EMBL" id="CP025430">
    <property type="protein sequence ID" value="AUH64166.1"/>
    <property type="molecule type" value="Genomic_DNA"/>
</dbReference>
<evidence type="ECO:0000313" key="2">
    <source>
        <dbReference type="EMBL" id="AUH64166.1"/>
    </source>
</evidence>
<gene>
    <name evidence="2" type="ORF">CX676_08370</name>
</gene>
<accession>A0A2H5EXY3</accession>
<keyword evidence="1" id="KW-1133">Transmembrane helix</keyword>
<dbReference type="AlphaFoldDB" id="A0A2H5EXY3"/>
<proteinExistence type="predicted"/>
<evidence type="ECO:0000313" key="3">
    <source>
        <dbReference type="Proteomes" id="UP000234530"/>
    </source>
</evidence>
<dbReference type="InterPro" id="IPR025356">
    <property type="entry name" value="DUF4260"/>
</dbReference>
<keyword evidence="1" id="KW-0472">Membrane</keyword>
<keyword evidence="1" id="KW-0812">Transmembrane</keyword>
<protein>
    <submittedName>
        <fullName evidence="2">DUF4260 domain-containing protein</fullName>
    </submittedName>
</protein>
<evidence type="ECO:0000256" key="1">
    <source>
        <dbReference type="SAM" id="Phobius"/>
    </source>
</evidence>
<organism evidence="2 3">
    <name type="scientific">Paracoccus zhejiangensis</name>
    <dbReference type="NCBI Taxonomy" id="1077935"/>
    <lineage>
        <taxon>Bacteria</taxon>
        <taxon>Pseudomonadati</taxon>
        <taxon>Pseudomonadota</taxon>
        <taxon>Alphaproteobacteria</taxon>
        <taxon>Rhodobacterales</taxon>
        <taxon>Paracoccaceae</taxon>
        <taxon>Paracoccus</taxon>
    </lineage>
</organism>
<name>A0A2H5EXY3_9RHOB</name>